<organism evidence="2 3">
    <name type="scientific">Paenibacillus phyllosphaerae</name>
    <dbReference type="NCBI Taxonomy" id="274593"/>
    <lineage>
        <taxon>Bacteria</taxon>
        <taxon>Bacillati</taxon>
        <taxon>Bacillota</taxon>
        <taxon>Bacilli</taxon>
        <taxon>Bacillales</taxon>
        <taxon>Paenibacillaceae</taxon>
        <taxon>Paenibacillus</taxon>
    </lineage>
</organism>
<reference evidence="2 3" key="1">
    <citation type="submission" date="2020-08" db="EMBL/GenBank/DDBJ databases">
        <title>Genomic Encyclopedia of Type Strains, Phase III (KMG-III): the genomes of soil and plant-associated and newly described type strains.</title>
        <authorList>
            <person name="Whitman W."/>
        </authorList>
    </citation>
    <scope>NUCLEOTIDE SEQUENCE [LARGE SCALE GENOMIC DNA]</scope>
    <source>
        <strain evidence="2 3">CECT 5862</strain>
    </source>
</reference>
<dbReference type="EMBL" id="JACHXK010000016">
    <property type="protein sequence ID" value="MBB3113146.1"/>
    <property type="molecule type" value="Genomic_DNA"/>
</dbReference>
<keyword evidence="3" id="KW-1185">Reference proteome</keyword>
<comment type="caution">
    <text evidence="2">The sequence shown here is derived from an EMBL/GenBank/DDBJ whole genome shotgun (WGS) entry which is preliminary data.</text>
</comment>
<dbReference type="AlphaFoldDB" id="A0A7W5B3B3"/>
<feature type="domain" description="DUF2264" evidence="1">
    <location>
        <begin position="7"/>
        <end position="359"/>
    </location>
</feature>
<sequence>MVHETMDREQWLAWMLQIASPVLEALANRELKQRMPVQAKRDDRGGYTYLEALGRLLAGMAPWLEQDGLSGKEEELRSKMAHLAREAIDAATDPVSPDVMNFAIGEQPIVDAAFLAHALIRAPNALLGQLDERVKRNLIHSLKSTRSRKPFYSNWLLFAAMTETAIYLLGDDWDPMRIDYALKKHEEWYLGDGVYGDGPAHHWDYYNAFVIQPMLVDILRTIGPKFPEWSRLTPDVIRRAARHAAQQERLISPEGTFPPIGRSLAYRFGAFQLLSQAALQEWLPAEIAPNQVRCALTSVIRRMIEAPGTFDRDGWLRIGFCGDQEDIGEGYISTGSLYLCATVFLPLGLPSEHPFWHGQADWTSKKAWSGIPFSIDQALE</sequence>
<proteinExistence type="predicted"/>
<evidence type="ECO:0000259" key="1">
    <source>
        <dbReference type="Pfam" id="PF10022"/>
    </source>
</evidence>
<dbReference type="PANTHER" id="PTHR35339">
    <property type="entry name" value="LINALOOL DEHYDRATASE_ISOMERASE DOMAIN-CONTAINING PROTEIN"/>
    <property type="match status" value="1"/>
</dbReference>
<protein>
    <recommendedName>
        <fullName evidence="1">DUF2264 domain-containing protein</fullName>
    </recommendedName>
</protein>
<name>A0A7W5B3B3_9BACL</name>
<dbReference type="InterPro" id="IPR049349">
    <property type="entry name" value="DUF2264_N"/>
</dbReference>
<dbReference type="PIRSF" id="PIRSF014753">
    <property type="entry name" value="UCP014753"/>
    <property type="match status" value="1"/>
</dbReference>
<dbReference type="Pfam" id="PF10022">
    <property type="entry name" value="DUF2264"/>
    <property type="match status" value="1"/>
</dbReference>
<dbReference type="Proteomes" id="UP000570361">
    <property type="component" value="Unassembled WGS sequence"/>
</dbReference>
<gene>
    <name evidence="2" type="ORF">FHS18_005249</name>
</gene>
<accession>A0A7W5B3B3</accession>
<evidence type="ECO:0000313" key="3">
    <source>
        <dbReference type="Proteomes" id="UP000570361"/>
    </source>
</evidence>
<evidence type="ECO:0000313" key="2">
    <source>
        <dbReference type="EMBL" id="MBB3113146.1"/>
    </source>
</evidence>
<dbReference type="PANTHER" id="PTHR35339:SF3">
    <property type="entry name" value="DUF2264 DOMAIN-CONTAINING PROTEIN"/>
    <property type="match status" value="1"/>
</dbReference>
<dbReference type="InterPro" id="IPR016624">
    <property type="entry name" value="UCP014753"/>
</dbReference>